<evidence type="ECO:0000256" key="1">
    <source>
        <dbReference type="SAM" id="Phobius"/>
    </source>
</evidence>
<gene>
    <name evidence="3" type="ORF">FSB78_10890</name>
</gene>
<keyword evidence="1" id="KW-1133">Transmembrane helix</keyword>
<dbReference type="Proteomes" id="UP000321250">
    <property type="component" value="Unassembled WGS sequence"/>
</dbReference>
<sequence>MTRATTSWILLLTIASTATTLVFACATPFPALAALAAVHMRRSDGVLLMIAAWVASQAVGFCVLGYPMDASTFAWGASIGVAAIAGVIAASAAATGSPAVRLVLAYVAAFVAFKLAILLASLALGGVGTALSVEIMTRQFVRNGAILIGLLALYHVLTAVGVPAPRRRVFA</sequence>
<feature type="transmembrane region" description="Helical" evidence="1">
    <location>
        <begin position="145"/>
        <end position="164"/>
    </location>
</feature>
<keyword evidence="2" id="KW-0732">Signal</keyword>
<feature type="transmembrane region" description="Helical" evidence="1">
    <location>
        <begin position="106"/>
        <end position="133"/>
    </location>
</feature>
<proteinExistence type="predicted"/>
<comment type="caution">
    <text evidence="3">The sequence shown here is derived from an EMBL/GenBank/DDBJ whole genome shotgun (WGS) entry which is preliminary data.</text>
</comment>
<feature type="signal peptide" evidence="2">
    <location>
        <begin position="1"/>
        <end position="33"/>
    </location>
</feature>
<accession>A0A5C6UEZ2</accession>
<dbReference type="OrthoDB" id="8447539at2"/>
<evidence type="ECO:0000313" key="3">
    <source>
        <dbReference type="EMBL" id="TXC71387.1"/>
    </source>
</evidence>
<evidence type="ECO:0000256" key="2">
    <source>
        <dbReference type="SAM" id="SignalP"/>
    </source>
</evidence>
<evidence type="ECO:0000313" key="4">
    <source>
        <dbReference type="Proteomes" id="UP000321250"/>
    </source>
</evidence>
<dbReference type="RefSeq" id="WP_147082627.1">
    <property type="nucleotide sequence ID" value="NZ_VOQR01000001.1"/>
</dbReference>
<dbReference type="PROSITE" id="PS51257">
    <property type="entry name" value="PROKAR_LIPOPROTEIN"/>
    <property type="match status" value="1"/>
</dbReference>
<keyword evidence="1" id="KW-0472">Membrane</keyword>
<reference evidence="3 4" key="1">
    <citation type="journal article" date="2013" name="Antonie Van Leeuwenhoek">
        <title>Sphingomonas ginsenosidivorax sp. nov., with the ability to transform ginsenosides.</title>
        <authorList>
            <person name="Jin X.F."/>
            <person name="Kim J.K."/>
            <person name="Liu Q.M."/>
            <person name="Kang M.S."/>
            <person name="He D."/>
            <person name="Jin F.X."/>
            <person name="Kim S.C."/>
            <person name="Im W.T."/>
        </authorList>
    </citation>
    <scope>NUCLEOTIDE SEQUENCE [LARGE SCALE GENOMIC DNA]</scope>
    <source>
        <strain evidence="3 4">KHI67</strain>
    </source>
</reference>
<organism evidence="3 4">
    <name type="scientific">Sphingomonas ginsenosidivorax</name>
    <dbReference type="NCBI Taxonomy" id="862135"/>
    <lineage>
        <taxon>Bacteria</taxon>
        <taxon>Pseudomonadati</taxon>
        <taxon>Pseudomonadota</taxon>
        <taxon>Alphaproteobacteria</taxon>
        <taxon>Sphingomonadales</taxon>
        <taxon>Sphingomonadaceae</taxon>
        <taxon>Sphingomonas</taxon>
    </lineage>
</organism>
<feature type="transmembrane region" description="Helical" evidence="1">
    <location>
        <begin position="73"/>
        <end position="94"/>
    </location>
</feature>
<keyword evidence="4" id="KW-1185">Reference proteome</keyword>
<keyword evidence="1" id="KW-0812">Transmembrane</keyword>
<protein>
    <submittedName>
        <fullName evidence="3">Uncharacterized protein</fullName>
    </submittedName>
</protein>
<dbReference type="EMBL" id="VOQR01000001">
    <property type="protein sequence ID" value="TXC71387.1"/>
    <property type="molecule type" value="Genomic_DNA"/>
</dbReference>
<name>A0A5C6UEZ2_9SPHN</name>
<feature type="chain" id="PRO_5023077291" evidence="2">
    <location>
        <begin position="34"/>
        <end position="171"/>
    </location>
</feature>
<feature type="transmembrane region" description="Helical" evidence="1">
    <location>
        <begin position="48"/>
        <end position="66"/>
    </location>
</feature>
<dbReference type="AlphaFoldDB" id="A0A5C6UEZ2"/>